<feature type="compositionally biased region" description="Polar residues" evidence="1">
    <location>
        <begin position="18"/>
        <end position="28"/>
    </location>
</feature>
<accession>A0A0R3KXV4</accession>
<comment type="caution">
    <text evidence="2">The sequence shown here is derived from an EMBL/GenBank/DDBJ whole genome shotgun (WGS) entry which is preliminary data.</text>
</comment>
<proteinExistence type="predicted"/>
<feature type="region of interest" description="Disordered" evidence="1">
    <location>
        <begin position="1"/>
        <end position="29"/>
    </location>
</feature>
<dbReference type="PANTHER" id="PTHR43857:SF1">
    <property type="entry name" value="YJGH FAMILY PROTEIN"/>
    <property type="match status" value="1"/>
</dbReference>
<reference evidence="2 3" key="1">
    <citation type="submission" date="2014-03" db="EMBL/GenBank/DDBJ databases">
        <title>Bradyrhizobium valentinum sp. nov., isolated from effective nodules of Lupinus mariae-josephae, a lupine endemic of basic-lime soils in Eastern Spain.</title>
        <authorList>
            <person name="Duran D."/>
            <person name="Rey L."/>
            <person name="Navarro A."/>
            <person name="Busquets A."/>
            <person name="Imperial J."/>
            <person name="Ruiz-Argueso T."/>
        </authorList>
    </citation>
    <scope>NUCLEOTIDE SEQUENCE [LARGE SCALE GENOMIC DNA]</scope>
    <source>
        <strain evidence="2 3">LmjM3</strain>
    </source>
</reference>
<evidence type="ECO:0000313" key="2">
    <source>
        <dbReference type="EMBL" id="KRR05180.1"/>
    </source>
</evidence>
<evidence type="ECO:0000313" key="3">
    <source>
        <dbReference type="Proteomes" id="UP000051913"/>
    </source>
</evidence>
<dbReference type="AlphaFoldDB" id="A0A0R3KXV4"/>
<protein>
    <submittedName>
        <fullName evidence="2">Enamine deaminase RidA</fullName>
    </submittedName>
</protein>
<dbReference type="Gene3D" id="3.30.1330.40">
    <property type="entry name" value="RutC-like"/>
    <property type="match status" value="1"/>
</dbReference>
<name>A0A0R3KXV4_9BRAD</name>
<dbReference type="CDD" id="cd00448">
    <property type="entry name" value="YjgF_YER057c_UK114_family"/>
    <property type="match status" value="1"/>
</dbReference>
<sequence>MTAPKGPTLSVVPHPKTDTSSSGPQVLQPSGWPMPKGYANGMAAEGRLVVTGGVIGWDTQGHLAPDFVAQARQTLSNISEILAVGGARPEHLVRLTWYVIDIEEYLASLKELGRAYREIFGAHYPAMALVQVVRLVEKAARVEIEATAVVPR</sequence>
<dbReference type="PANTHER" id="PTHR43857">
    <property type="entry name" value="BLR7761 PROTEIN"/>
    <property type="match status" value="1"/>
</dbReference>
<dbReference type="SUPFAM" id="SSF55298">
    <property type="entry name" value="YjgF-like"/>
    <property type="match status" value="1"/>
</dbReference>
<dbReference type="InterPro" id="IPR035959">
    <property type="entry name" value="RutC-like_sf"/>
</dbReference>
<dbReference type="OrthoDB" id="9803101at2"/>
<evidence type="ECO:0000256" key="1">
    <source>
        <dbReference type="SAM" id="MobiDB-lite"/>
    </source>
</evidence>
<dbReference type="EMBL" id="LLXX01000119">
    <property type="protein sequence ID" value="KRR05180.1"/>
    <property type="molecule type" value="Genomic_DNA"/>
</dbReference>
<gene>
    <name evidence="2" type="ORF">CP49_00955</name>
</gene>
<dbReference type="RefSeq" id="WP_057851737.1">
    <property type="nucleotide sequence ID" value="NZ_LLXX01000119.1"/>
</dbReference>
<organism evidence="2 3">
    <name type="scientific">Bradyrhizobium valentinum</name>
    <dbReference type="NCBI Taxonomy" id="1518501"/>
    <lineage>
        <taxon>Bacteria</taxon>
        <taxon>Pseudomonadati</taxon>
        <taxon>Pseudomonadota</taxon>
        <taxon>Alphaproteobacteria</taxon>
        <taxon>Hyphomicrobiales</taxon>
        <taxon>Nitrobacteraceae</taxon>
        <taxon>Bradyrhizobium</taxon>
    </lineage>
</organism>
<dbReference type="Pfam" id="PF01042">
    <property type="entry name" value="Ribonuc_L-PSP"/>
    <property type="match status" value="1"/>
</dbReference>
<dbReference type="Proteomes" id="UP000051913">
    <property type="component" value="Unassembled WGS sequence"/>
</dbReference>
<dbReference type="InterPro" id="IPR006175">
    <property type="entry name" value="YjgF/YER057c/UK114"/>
</dbReference>
<dbReference type="STRING" id="1518501.CQ10_25100"/>
<keyword evidence="3" id="KW-1185">Reference proteome</keyword>